<evidence type="ECO:0000313" key="5">
    <source>
        <dbReference type="EMBL" id="CDS09888.1"/>
    </source>
</evidence>
<evidence type="ECO:0000256" key="3">
    <source>
        <dbReference type="ARBA" id="ARBA00023204"/>
    </source>
</evidence>
<dbReference type="AlphaFoldDB" id="A0A077WS15"/>
<name>A0A077WS15_9FUNG</name>
<dbReference type="InterPro" id="IPR042525">
    <property type="entry name" value="Rad52_Rad59_Rad22_sf"/>
</dbReference>
<dbReference type="EMBL" id="LK023335">
    <property type="protein sequence ID" value="CDS09888.1"/>
    <property type="molecule type" value="Genomic_DNA"/>
</dbReference>
<evidence type="ECO:0000256" key="1">
    <source>
        <dbReference type="ARBA" id="ARBA00006638"/>
    </source>
</evidence>
<dbReference type="Gene3D" id="3.30.390.80">
    <property type="entry name" value="DNA repair protein Rad52/59/22"/>
    <property type="match status" value="1"/>
</dbReference>
<dbReference type="InterPro" id="IPR041247">
    <property type="entry name" value="Rad52_fam"/>
</dbReference>
<dbReference type="GO" id="GO:0006310">
    <property type="term" value="P:DNA recombination"/>
    <property type="evidence" value="ECO:0007669"/>
    <property type="project" value="UniProtKB-ARBA"/>
</dbReference>
<dbReference type="OrthoDB" id="10441982at2759"/>
<sequence length="287" mass="31615">MAELPRFTLSMKKNKQIAKQRREILAAATKAQESTDTNALNEANVELPTTSSPISAAEEVKAYATTALLSATSDNVASFESSPVPSTQVAVAQSILTEEIPVHPVQNTLDNTTTSQEGLAEVKTRIQDHDVETKREKIMKLLDMVPGLEFLDKEFKLTYTNIIDLMNDAFGPSGWSHKIIKCEEQHSKETTDNQHEVCYTVITALTLHQIGTQEGLGVGYGRSQVEGEARVLAITAAKSNAFLQTSRLFGSLTGNAIFDKDVINELKKEPRPPKKKLKKSMIYHGKD</sequence>
<proteinExistence type="inferred from homology"/>
<keyword evidence="2" id="KW-0227">DNA damage</keyword>
<reference evidence="5" key="1">
    <citation type="journal article" date="2014" name="Genome Announc.">
        <title>De novo whole-genome sequence and genome annotation of Lichtheimia ramosa.</title>
        <authorList>
            <person name="Linde J."/>
            <person name="Schwartze V."/>
            <person name="Binder U."/>
            <person name="Lass-Florl C."/>
            <person name="Voigt K."/>
            <person name="Horn F."/>
        </authorList>
    </citation>
    <scope>NUCLEOTIDE SEQUENCE</scope>
    <source>
        <strain evidence="5">JMRC FSU:6197</strain>
    </source>
</reference>
<comment type="similarity">
    <text evidence="1">Belongs to the RAD52 family.</text>
</comment>
<accession>A0A077WS15</accession>
<dbReference type="SUPFAM" id="SSF54768">
    <property type="entry name" value="dsRNA-binding domain-like"/>
    <property type="match status" value="1"/>
</dbReference>
<gene>
    <name evidence="5" type="ORF">LRAMOSA02565</name>
</gene>
<evidence type="ECO:0000256" key="2">
    <source>
        <dbReference type="ARBA" id="ARBA00022763"/>
    </source>
</evidence>
<dbReference type="GO" id="GO:0006302">
    <property type="term" value="P:double-strand break repair"/>
    <property type="evidence" value="ECO:0007669"/>
    <property type="project" value="UniProtKB-ARBA"/>
</dbReference>
<keyword evidence="3" id="KW-0234">DNA repair</keyword>
<evidence type="ECO:0000256" key="4">
    <source>
        <dbReference type="SAM" id="MobiDB-lite"/>
    </source>
</evidence>
<feature type="region of interest" description="Disordered" evidence="4">
    <location>
        <begin position="268"/>
        <end position="287"/>
    </location>
</feature>
<organism evidence="5">
    <name type="scientific">Lichtheimia ramosa</name>
    <dbReference type="NCBI Taxonomy" id="688394"/>
    <lineage>
        <taxon>Eukaryota</taxon>
        <taxon>Fungi</taxon>
        <taxon>Fungi incertae sedis</taxon>
        <taxon>Mucoromycota</taxon>
        <taxon>Mucoromycotina</taxon>
        <taxon>Mucoromycetes</taxon>
        <taxon>Mucorales</taxon>
        <taxon>Lichtheimiaceae</taxon>
        <taxon>Lichtheimia</taxon>
    </lineage>
</organism>
<dbReference type="Pfam" id="PF04098">
    <property type="entry name" value="Rad52_Rad22"/>
    <property type="match status" value="1"/>
</dbReference>
<protein>
    <submittedName>
        <fullName evidence="5">Uncharacterized protein</fullName>
    </submittedName>
</protein>